<protein>
    <submittedName>
        <fullName evidence="1">Uncharacterized protein</fullName>
    </submittedName>
</protein>
<organism evidence="1 2">
    <name type="scientific">Cesiribacter andamanensis AMV16</name>
    <dbReference type="NCBI Taxonomy" id="1279009"/>
    <lineage>
        <taxon>Bacteria</taxon>
        <taxon>Pseudomonadati</taxon>
        <taxon>Bacteroidota</taxon>
        <taxon>Cytophagia</taxon>
        <taxon>Cytophagales</taxon>
        <taxon>Cesiribacteraceae</taxon>
        <taxon>Cesiribacter</taxon>
    </lineage>
</organism>
<dbReference type="STRING" id="1279009.ADICEAN_01068"/>
<keyword evidence="2" id="KW-1185">Reference proteome</keyword>
<dbReference type="EMBL" id="AODQ01000017">
    <property type="protein sequence ID" value="EMR03825.1"/>
    <property type="molecule type" value="Genomic_DNA"/>
</dbReference>
<reference evidence="1 2" key="1">
    <citation type="journal article" date="2013" name="Genome Announc.">
        <title>Draft Genome Sequence of Cesiribacter andamanensis Strain AMV16T, Isolated from a Soil Sample from a Mud Volcano in the Andaman Islands, India.</title>
        <authorList>
            <person name="Shivaji S."/>
            <person name="Ara S."/>
            <person name="Begum Z."/>
            <person name="Srinivas T.N."/>
            <person name="Singh A."/>
            <person name="Kumar Pinnaka A."/>
        </authorList>
    </citation>
    <scope>NUCLEOTIDE SEQUENCE [LARGE SCALE GENOMIC DNA]</scope>
    <source>
        <strain evidence="1 2">AMV16</strain>
    </source>
</reference>
<dbReference type="RefSeq" id="WP_009194468.1">
    <property type="nucleotide sequence ID" value="NZ_AODQ01000017.1"/>
</dbReference>
<accession>M7NQ37</accession>
<gene>
    <name evidence="1" type="ORF">ADICEAN_01068</name>
</gene>
<evidence type="ECO:0000313" key="1">
    <source>
        <dbReference type="EMBL" id="EMR03825.1"/>
    </source>
</evidence>
<dbReference type="AlphaFoldDB" id="M7NQ37"/>
<comment type="caution">
    <text evidence="1">The sequence shown here is derived from an EMBL/GenBank/DDBJ whole genome shotgun (WGS) entry which is preliminary data.</text>
</comment>
<name>M7NQ37_9BACT</name>
<dbReference type="OrthoDB" id="1264061at2"/>
<evidence type="ECO:0000313" key="2">
    <source>
        <dbReference type="Proteomes" id="UP000011910"/>
    </source>
</evidence>
<dbReference type="Proteomes" id="UP000011910">
    <property type="component" value="Unassembled WGS sequence"/>
</dbReference>
<sequence length="223" mass="25884">MAVDPRYTDPTILLQLHEQELAIRQYVQQLSGTAAQRNRQLQQEGIFARYRHIHASYVALGRYHRSRELRNEALKRALFLSWYAEVEPAPFTGLADLEEDRITEACYRLNTLVEKGWLAPELIWMLQHYARWEWIMLQYTENKFGPVTHWLKAQDPEHNPLPRASLPPGSMEGRGLMGLYFQQLGVEQPAPDRAASAPDLQQRARLVEQIMAEDAPLLKRLGR</sequence>
<proteinExistence type="predicted"/>